<reference evidence="2 3" key="2">
    <citation type="journal article" date="2017" name="Nature">
        <title>The Apostasia genome and the evolution of orchids.</title>
        <authorList>
            <person name="Zhang G.Q."/>
            <person name="Liu K.W."/>
            <person name="Li Z."/>
            <person name="Lohaus R."/>
            <person name="Hsiao Y.Y."/>
            <person name="Niu S.C."/>
            <person name="Wang J.Y."/>
            <person name="Lin Y.C."/>
            <person name="Xu Q."/>
            <person name="Chen L.J."/>
            <person name="Yoshida K."/>
            <person name="Fujiwara S."/>
            <person name="Wang Z.W."/>
            <person name="Zhang Y.Q."/>
            <person name="Mitsuda N."/>
            <person name="Wang M."/>
            <person name="Liu G.H."/>
            <person name="Pecoraro L."/>
            <person name="Huang H.X."/>
            <person name="Xiao X.J."/>
            <person name="Lin M."/>
            <person name="Wu X.Y."/>
            <person name="Wu W.L."/>
            <person name="Chen Y.Y."/>
            <person name="Chang S.B."/>
            <person name="Sakamoto S."/>
            <person name="Ohme-Takagi M."/>
            <person name="Yagi M."/>
            <person name="Zeng S.J."/>
            <person name="Shen C.Y."/>
            <person name="Yeh C.M."/>
            <person name="Luo Y.B."/>
            <person name="Tsai W.C."/>
            <person name="Van de Peer Y."/>
            <person name="Liu Z.J."/>
        </authorList>
    </citation>
    <scope>NUCLEOTIDE SEQUENCE [LARGE SCALE GENOMIC DNA]</scope>
    <source>
        <tissue evidence="2">The whole plant</tissue>
    </source>
</reference>
<sequence>MHEDVDLTHHRPISASIHTKQHMKRLGKRNHQNSRILGIKTRMPKIDSNINLWRTTSRSIPKWDKKITRNANISLPKNMPADRNEKISLEFAQKFP</sequence>
<organism evidence="2 3">
    <name type="scientific">Dendrobium catenatum</name>
    <dbReference type="NCBI Taxonomy" id="906689"/>
    <lineage>
        <taxon>Eukaryota</taxon>
        <taxon>Viridiplantae</taxon>
        <taxon>Streptophyta</taxon>
        <taxon>Embryophyta</taxon>
        <taxon>Tracheophyta</taxon>
        <taxon>Spermatophyta</taxon>
        <taxon>Magnoliopsida</taxon>
        <taxon>Liliopsida</taxon>
        <taxon>Asparagales</taxon>
        <taxon>Orchidaceae</taxon>
        <taxon>Epidendroideae</taxon>
        <taxon>Malaxideae</taxon>
        <taxon>Dendrobiinae</taxon>
        <taxon>Dendrobium</taxon>
    </lineage>
</organism>
<keyword evidence="3" id="KW-1185">Reference proteome</keyword>
<dbReference type="AlphaFoldDB" id="A0A2I0X805"/>
<feature type="region of interest" description="Disordered" evidence="1">
    <location>
        <begin position="1"/>
        <end position="32"/>
    </location>
</feature>
<evidence type="ECO:0000313" key="3">
    <source>
        <dbReference type="Proteomes" id="UP000233837"/>
    </source>
</evidence>
<dbReference type="Proteomes" id="UP000233837">
    <property type="component" value="Unassembled WGS sequence"/>
</dbReference>
<evidence type="ECO:0000256" key="1">
    <source>
        <dbReference type="SAM" id="MobiDB-lite"/>
    </source>
</evidence>
<reference evidence="2 3" key="1">
    <citation type="journal article" date="2016" name="Sci. Rep.">
        <title>The Dendrobium catenatum Lindl. genome sequence provides insights into polysaccharide synthase, floral development and adaptive evolution.</title>
        <authorList>
            <person name="Zhang G.Q."/>
            <person name="Xu Q."/>
            <person name="Bian C."/>
            <person name="Tsai W.C."/>
            <person name="Yeh C.M."/>
            <person name="Liu K.W."/>
            <person name="Yoshida K."/>
            <person name="Zhang L.S."/>
            <person name="Chang S.B."/>
            <person name="Chen F."/>
            <person name="Shi Y."/>
            <person name="Su Y.Y."/>
            <person name="Zhang Y.Q."/>
            <person name="Chen L.J."/>
            <person name="Yin Y."/>
            <person name="Lin M."/>
            <person name="Huang H."/>
            <person name="Deng H."/>
            <person name="Wang Z.W."/>
            <person name="Zhu S.L."/>
            <person name="Zhao X."/>
            <person name="Deng C."/>
            <person name="Niu S.C."/>
            <person name="Huang J."/>
            <person name="Wang M."/>
            <person name="Liu G.H."/>
            <person name="Yang H.J."/>
            <person name="Xiao X.J."/>
            <person name="Hsiao Y.Y."/>
            <person name="Wu W.L."/>
            <person name="Chen Y.Y."/>
            <person name="Mitsuda N."/>
            <person name="Ohme-Takagi M."/>
            <person name="Luo Y.B."/>
            <person name="Van de Peer Y."/>
            <person name="Liu Z.J."/>
        </authorList>
    </citation>
    <scope>NUCLEOTIDE SEQUENCE [LARGE SCALE GENOMIC DNA]</scope>
    <source>
        <tissue evidence="2">The whole plant</tissue>
    </source>
</reference>
<accession>A0A2I0X805</accession>
<evidence type="ECO:0000313" key="2">
    <source>
        <dbReference type="EMBL" id="PKU84057.1"/>
    </source>
</evidence>
<name>A0A2I0X805_9ASPA</name>
<feature type="compositionally biased region" description="Basic residues" evidence="1">
    <location>
        <begin position="19"/>
        <end position="32"/>
    </location>
</feature>
<proteinExistence type="predicted"/>
<dbReference type="EMBL" id="KZ502064">
    <property type="protein sequence ID" value="PKU84057.1"/>
    <property type="molecule type" value="Genomic_DNA"/>
</dbReference>
<protein>
    <submittedName>
        <fullName evidence="2">Uncharacterized protein</fullName>
    </submittedName>
</protein>
<gene>
    <name evidence="2" type="ORF">MA16_Dca010341</name>
</gene>